<keyword evidence="3" id="KW-1185">Reference proteome</keyword>
<evidence type="ECO:0000313" key="2">
    <source>
        <dbReference type="EMBL" id="MFD0780527.1"/>
    </source>
</evidence>
<protein>
    <submittedName>
        <fullName evidence="2">Uncharacterized protein</fullName>
    </submittedName>
</protein>
<feature type="compositionally biased region" description="Basic and acidic residues" evidence="1">
    <location>
        <begin position="45"/>
        <end position="59"/>
    </location>
</feature>
<evidence type="ECO:0000256" key="1">
    <source>
        <dbReference type="SAM" id="MobiDB-lite"/>
    </source>
</evidence>
<accession>A0ABW2ZPJ3</accession>
<gene>
    <name evidence="2" type="ORF">ACFQZV_04340</name>
</gene>
<reference evidence="3" key="1">
    <citation type="journal article" date="2019" name="Int. J. Syst. Evol. Microbiol.">
        <title>The Global Catalogue of Microorganisms (GCM) 10K type strain sequencing project: providing services to taxonomists for standard genome sequencing and annotation.</title>
        <authorList>
            <consortium name="The Broad Institute Genomics Platform"/>
            <consortium name="The Broad Institute Genome Sequencing Center for Infectious Disease"/>
            <person name="Wu L."/>
            <person name="Ma J."/>
        </authorList>
    </citation>
    <scope>NUCLEOTIDE SEQUENCE [LARGE SCALE GENOMIC DNA]</scope>
    <source>
        <strain evidence="3">CCUG 50754</strain>
    </source>
</reference>
<dbReference type="Proteomes" id="UP001597042">
    <property type="component" value="Unassembled WGS sequence"/>
</dbReference>
<dbReference type="RefSeq" id="WP_378750506.1">
    <property type="nucleotide sequence ID" value="NZ_JBHSSV010000003.1"/>
</dbReference>
<proteinExistence type="predicted"/>
<sequence>MSTTGNEYEQPGVNYPDRDDSEDQGEPRKDGDPAEAALAAAGAHDAAEGADHHGQDGGRDTLTVGEAQAAMSGASEQDVPAMAQNNAPAADKIAGIVAQTRQDAADQPRERIVEVLSQRLDQAGVALTAEDIDELAGRVRADIP</sequence>
<name>A0ABW2ZPJ3_9MICO</name>
<dbReference type="EMBL" id="JBHTIM010000001">
    <property type="protein sequence ID" value="MFD0780527.1"/>
    <property type="molecule type" value="Genomic_DNA"/>
</dbReference>
<comment type="caution">
    <text evidence="2">The sequence shown here is derived from an EMBL/GenBank/DDBJ whole genome shotgun (WGS) entry which is preliminary data.</text>
</comment>
<feature type="compositionally biased region" description="Low complexity" evidence="1">
    <location>
        <begin position="34"/>
        <end position="44"/>
    </location>
</feature>
<evidence type="ECO:0000313" key="3">
    <source>
        <dbReference type="Proteomes" id="UP001597042"/>
    </source>
</evidence>
<organism evidence="2 3">
    <name type="scientific">Microbacterium koreense</name>
    <dbReference type="NCBI Taxonomy" id="323761"/>
    <lineage>
        <taxon>Bacteria</taxon>
        <taxon>Bacillati</taxon>
        <taxon>Actinomycetota</taxon>
        <taxon>Actinomycetes</taxon>
        <taxon>Micrococcales</taxon>
        <taxon>Microbacteriaceae</taxon>
        <taxon>Microbacterium</taxon>
    </lineage>
</organism>
<feature type="region of interest" description="Disordered" evidence="1">
    <location>
        <begin position="1"/>
        <end position="79"/>
    </location>
</feature>